<evidence type="ECO:0008006" key="3">
    <source>
        <dbReference type="Google" id="ProtNLM"/>
    </source>
</evidence>
<organism evidence="1 2">
    <name type="scientific">Algoriphagus machipongonensis</name>
    <dbReference type="NCBI Taxonomy" id="388413"/>
    <lineage>
        <taxon>Bacteria</taxon>
        <taxon>Pseudomonadati</taxon>
        <taxon>Bacteroidota</taxon>
        <taxon>Cytophagia</taxon>
        <taxon>Cytophagales</taxon>
        <taxon>Cyclobacteriaceae</taxon>
        <taxon>Algoriphagus</taxon>
    </lineage>
</organism>
<accession>A3HUY2</accession>
<reference evidence="1 2" key="1">
    <citation type="journal article" date="2011" name="J. Bacteriol.">
        <title>Complete genome sequence of Algoriphagus sp. PR1, bacterial prey of a colony-forming choanoflagellate.</title>
        <authorList>
            <person name="Alegado R.A."/>
            <person name="Ferriera S."/>
            <person name="Nusbaum C."/>
            <person name="Young S.K."/>
            <person name="Zeng Q."/>
            <person name="Imamovic A."/>
            <person name="Fairclough S.R."/>
            <person name="King N."/>
        </authorList>
    </citation>
    <scope>NUCLEOTIDE SEQUENCE [LARGE SCALE GENOMIC DNA]</scope>
    <source>
        <strain evidence="1 2">PR1</strain>
    </source>
</reference>
<dbReference type="Proteomes" id="UP000003919">
    <property type="component" value="Unassembled WGS sequence"/>
</dbReference>
<sequence length="378" mass="44072">MNKVFKSYFLLIIIAIGFFSCSSRHSDEIDFSELELIDSLEIMMPLGFLQMSKWQTYSENGKTYLIEYGLNRNGDLLIFKLDFNKGKYLEPLEIPNQGPDGFNSFGVSISYQGADSIYVFPASKEEFILYDSFGKKKREYPYNGEDRLRFYTSGVYSDISKSKEGLLIPTINDTRYDDPQYFEKVVPATFYDFEKQKFDIGIPYPDYLQGKYFPSNLTAAQVTYLKDDISIINYSFSDSLYLYNSNDNSISSIYCGIPNERGLNYLNSVPDRAKSLNYNAKEKNFEFSKYYNGKIYRLVSHLSEKRDRELNAYEIIAKNARGVTLIELDPDTKRIKYYKMPIARYFVFQGDKLFVGGVSMREDENQDVFKKFYIYSLK</sequence>
<comment type="caution">
    <text evidence="1">The sequence shown here is derived from an EMBL/GenBank/DDBJ whole genome shotgun (WGS) entry which is preliminary data.</text>
</comment>
<dbReference type="PROSITE" id="PS51257">
    <property type="entry name" value="PROKAR_LIPOPROTEIN"/>
    <property type="match status" value="1"/>
</dbReference>
<gene>
    <name evidence="1" type="ORF">ALPR1_01895</name>
</gene>
<evidence type="ECO:0000313" key="2">
    <source>
        <dbReference type="Proteomes" id="UP000003919"/>
    </source>
</evidence>
<dbReference type="EMBL" id="AAXU02000001">
    <property type="protein sequence ID" value="EAZ81954.1"/>
    <property type="molecule type" value="Genomic_DNA"/>
</dbReference>
<protein>
    <recommendedName>
        <fullName evidence="3">Lipoprotein</fullName>
    </recommendedName>
</protein>
<name>A3HUY2_9BACT</name>
<dbReference type="HOGENOM" id="CLU_730837_0_0_10"/>
<proteinExistence type="predicted"/>
<dbReference type="OrthoDB" id="824112at2"/>
<keyword evidence="2" id="KW-1185">Reference proteome</keyword>
<dbReference type="RefSeq" id="WP_008198000.1">
    <property type="nucleotide sequence ID" value="NZ_CM001023.1"/>
</dbReference>
<dbReference type="AlphaFoldDB" id="A3HUY2"/>
<evidence type="ECO:0000313" key="1">
    <source>
        <dbReference type="EMBL" id="EAZ81954.1"/>
    </source>
</evidence>